<dbReference type="EMBL" id="HF935574">
    <property type="protein sequence ID" value="CCX10905.1"/>
    <property type="molecule type" value="Genomic_DNA"/>
</dbReference>
<evidence type="ECO:0000313" key="2">
    <source>
        <dbReference type="EMBL" id="CCX10905.1"/>
    </source>
</evidence>
<feature type="compositionally biased region" description="Basic and acidic residues" evidence="1">
    <location>
        <begin position="330"/>
        <end position="340"/>
    </location>
</feature>
<feature type="compositionally biased region" description="Polar residues" evidence="1">
    <location>
        <begin position="115"/>
        <end position="127"/>
    </location>
</feature>
<feature type="region of interest" description="Disordered" evidence="1">
    <location>
        <begin position="307"/>
        <end position="375"/>
    </location>
</feature>
<dbReference type="AlphaFoldDB" id="U4L4W2"/>
<keyword evidence="3" id="KW-1185">Reference proteome</keyword>
<dbReference type="OrthoDB" id="5375558at2759"/>
<feature type="compositionally biased region" description="Polar residues" evidence="1">
    <location>
        <begin position="341"/>
        <end position="354"/>
    </location>
</feature>
<feature type="compositionally biased region" description="Low complexity" evidence="1">
    <location>
        <begin position="145"/>
        <end position="155"/>
    </location>
</feature>
<feature type="compositionally biased region" description="Low complexity" evidence="1">
    <location>
        <begin position="47"/>
        <end position="64"/>
    </location>
</feature>
<feature type="compositionally biased region" description="Basic and acidic residues" evidence="1">
    <location>
        <begin position="1"/>
        <end position="21"/>
    </location>
</feature>
<evidence type="ECO:0008006" key="4">
    <source>
        <dbReference type="Google" id="ProtNLM"/>
    </source>
</evidence>
<organism evidence="2 3">
    <name type="scientific">Pyronema omphalodes (strain CBS 100304)</name>
    <name type="common">Pyronema confluens</name>
    <dbReference type="NCBI Taxonomy" id="1076935"/>
    <lineage>
        <taxon>Eukaryota</taxon>
        <taxon>Fungi</taxon>
        <taxon>Dikarya</taxon>
        <taxon>Ascomycota</taxon>
        <taxon>Pezizomycotina</taxon>
        <taxon>Pezizomycetes</taxon>
        <taxon>Pezizales</taxon>
        <taxon>Pyronemataceae</taxon>
        <taxon>Pyronema</taxon>
    </lineage>
</organism>
<accession>U4L4W2</accession>
<feature type="compositionally biased region" description="Pro residues" evidence="1">
    <location>
        <begin position="132"/>
        <end position="143"/>
    </location>
</feature>
<proteinExistence type="predicted"/>
<feature type="compositionally biased region" description="Polar residues" evidence="1">
    <location>
        <begin position="313"/>
        <end position="323"/>
    </location>
</feature>
<feature type="region of interest" description="Disordered" evidence="1">
    <location>
        <begin position="1"/>
        <end position="159"/>
    </location>
</feature>
<feature type="compositionally biased region" description="Basic and acidic residues" evidence="1">
    <location>
        <begin position="427"/>
        <end position="587"/>
    </location>
</feature>
<evidence type="ECO:0000256" key="1">
    <source>
        <dbReference type="SAM" id="MobiDB-lite"/>
    </source>
</evidence>
<dbReference type="Proteomes" id="UP000018144">
    <property type="component" value="Unassembled WGS sequence"/>
</dbReference>
<protein>
    <recommendedName>
        <fullName evidence="4">Zn(2)-C6 fungal-type domain-containing protein</fullName>
    </recommendedName>
</protein>
<name>U4L4W2_PYROM</name>
<gene>
    <name evidence="2" type="ORF">PCON_10499</name>
</gene>
<dbReference type="eggNOG" id="KOG0845">
    <property type="taxonomic scope" value="Eukaryota"/>
</dbReference>
<sequence length="587" mass="65145">MIMVEYDRSRNPPAHRSDAPPHHYPTHTTHQPHHGSPHLQHLDRPSAHSTPSPPYSYSSLPHLSQQTGPAHRQTPTSYPSPHSYPSPSIHSAGYQYSSGPQPPSRGSPYSQPSSARNSPYQGPSTINLPPIRLTPPSLPPPEIQPTHGSPLLGSPLPQPPLQTPMYYGALPSSAVLHSQITSSPIHTTLRYPLPSVNNQERIMSGGRHKKEIKRRTKTGHPTCKNCQKSKRDCLGYDPIFKSQPGPAAIQPAPSGGSTPHSLQQSPSSGTYTFQISSVGQGYAQTMSGASSPASTCDSYDYPLDPALDATSHPHVQSASTSHPDMSCYRPDLKRGLDQDRTSPFSTASEPSMSSHRSHGYHSIPRSSTPTLGGMREGGLAKRIKIDDLLSVSSVASTPQPLSPPQSEPTGNAASSASSTSVESNVHGLERDVQVKQGIRERDAFKQDSQDAYERLRDVGVPRDYDSRDLVDTRESYDSRDPRDSREAYDSRDPRDARDMRDIRDVRPIKNERDARDYRDERDARDGRDIRDYRDERDARDGRDGRDPRDPRDTRDIRDGREERESDVRDHRDSREIRDTRKVHEATA</sequence>
<feature type="compositionally biased region" description="Low complexity" evidence="1">
    <location>
        <begin position="74"/>
        <end position="99"/>
    </location>
</feature>
<feature type="compositionally biased region" description="Polar residues" evidence="1">
    <location>
        <begin position="255"/>
        <end position="273"/>
    </location>
</feature>
<reference evidence="2 3" key="1">
    <citation type="journal article" date="2013" name="PLoS Genet.">
        <title>The genome and development-dependent transcriptomes of Pyronema confluens: a window into fungal evolution.</title>
        <authorList>
            <person name="Traeger S."/>
            <person name="Altegoer F."/>
            <person name="Freitag M."/>
            <person name="Gabaldon T."/>
            <person name="Kempken F."/>
            <person name="Kumar A."/>
            <person name="Marcet-Houben M."/>
            <person name="Poggeler S."/>
            <person name="Stajich J.E."/>
            <person name="Nowrousian M."/>
        </authorList>
    </citation>
    <scope>NUCLEOTIDE SEQUENCE [LARGE SCALE GENOMIC DNA]</scope>
    <source>
        <strain evidence="3">CBS 100304</strain>
        <tissue evidence="2">Vegetative mycelium</tissue>
    </source>
</reference>
<dbReference type="STRING" id="1076935.U4L4W2"/>
<feature type="region of interest" description="Disordered" evidence="1">
    <location>
        <begin position="394"/>
        <end position="587"/>
    </location>
</feature>
<evidence type="ECO:0000313" key="3">
    <source>
        <dbReference type="Proteomes" id="UP000018144"/>
    </source>
</evidence>
<feature type="region of interest" description="Disordered" evidence="1">
    <location>
        <begin position="237"/>
        <end position="273"/>
    </location>
</feature>